<name>A0A3A4N8P3_ABYX5</name>
<feature type="region of interest" description="Disordered" evidence="1">
    <location>
        <begin position="24"/>
        <end position="56"/>
    </location>
</feature>
<evidence type="ECO:0000313" key="3">
    <source>
        <dbReference type="Proteomes" id="UP000265882"/>
    </source>
</evidence>
<evidence type="ECO:0008006" key="4">
    <source>
        <dbReference type="Google" id="ProtNLM"/>
    </source>
</evidence>
<evidence type="ECO:0000313" key="2">
    <source>
        <dbReference type="EMBL" id="RJP16109.1"/>
    </source>
</evidence>
<dbReference type="EMBL" id="QZKU01000128">
    <property type="protein sequence ID" value="RJP16109.1"/>
    <property type="molecule type" value="Genomic_DNA"/>
</dbReference>
<dbReference type="SUPFAM" id="SSF55729">
    <property type="entry name" value="Acyl-CoA N-acyltransferases (Nat)"/>
    <property type="match status" value="1"/>
</dbReference>
<reference evidence="2 3" key="1">
    <citation type="journal article" date="2017" name="ISME J.">
        <title>Energy and carbon metabolisms in a deep terrestrial subsurface fluid microbial community.</title>
        <authorList>
            <person name="Momper L."/>
            <person name="Jungbluth S.P."/>
            <person name="Lee M.D."/>
            <person name="Amend J.P."/>
        </authorList>
    </citation>
    <scope>NUCLEOTIDE SEQUENCE [LARGE SCALE GENOMIC DNA]</scope>
    <source>
        <strain evidence="2">SURF_5</strain>
    </source>
</reference>
<dbReference type="AlphaFoldDB" id="A0A3A4N8P3"/>
<proteinExistence type="predicted"/>
<gene>
    <name evidence="2" type="ORF">C4520_19025</name>
</gene>
<evidence type="ECO:0000256" key="1">
    <source>
        <dbReference type="SAM" id="MobiDB-lite"/>
    </source>
</evidence>
<comment type="caution">
    <text evidence="2">The sequence shown here is derived from an EMBL/GenBank/DDBJ whole genome shotgun (WGS) entry which is preliminary data.</text>
</comment>
<organism evidence="2 3">
    <name type="scientific">Abyssobacteria bacterium (strain SURF_5)</name>
    <dbReference type="NCBI Taxonomy" id="2093360"/>
    <lineage>
        <taxon>Bacteria</taxon>
        <taxon>Pseudomonadati</taxon>
        <taxon>Candidatus Hydrogenedentota</taxon>
        <taxon>Candidatus Abyssobacteria</taxon>
    </lineage>
</organism>
<protein>
    <recommendedName>
        <fullName evidence="4">GNAT family N-acetyltransferase</fullName>
    </recommendedName>
</protein>
<sequence>MALAGFLLRFSRLQWLTRTPGAVALKTKPTPTRSGSSADPPAPGPHQKKQATKEPEKHFICRLGDEGDLEGITELFKSHEYGPKDVEWLRWKYFRNPDGKANIFLAEDQNGKIIALRAHMPRLFTSEKTGVFLARQSVDLFVAKASRGSGVYSAVWRLCRTGNYPIVSFPNKIAKQLTWNMPGDVRIYIPIDEWWYPLAIGGMFRSRVLKPVAPAANAVSRLYSRLWLGRKTHGLHMKPVRSFERSYSLDHSFLQGVRSAEYLNWRFIDNPVRRYSVYEFFNHENTSLGYCVYYIDKTAAQVYDLVISSHTRACLRLLSDHFRERQISHLIFKSIGFRMRKYGFIRIGSPGFMDTLNTPSGTWLVTIGDKD</sequence>
<dbReference type="Proteomes" id="UP000265882">
    <property type="component" value="Unassembled WGS sequence"/>
</dbReference>
<dbReference type="InterPro" id="IPR016181">
    <property type="entry name" value="Acyl_CoA_acyltransferase"/>
</dbReference>
<accession>A0A3A4N8P3</accession>